<dbReference type="GO" id="GO:0016020">
    <property type="term" value="C:membrane"/>
    <property type="evidence" value="ECO:0007669"/>
    <property type="project" value="TreeGrafter"/>
</dbReference>
<dbReference type="PANTHER" id="PTHR22726:SF1">
    <property type="entry name" value="METALLOENDOPEPTIDASE OMA1, MITOCHONDRIAL"/>
    <property type="match status" value="1"/>
</dbReference>
<dbReference type="GO" id="GO:0046872">
    <property type="term" value="F:metal ion binding"/>
    <property type="evidence" value="ECO:0007669"/>
    <property type="project" value="UniProtKB-KW"/>
</dbReference>
<dbReference type="AlphaFoldDB" id="A0A1B3Z8M1"/>
<keyword evidence="7" id="KW-0812">Transmembrane</keyword>
<evidence type="ECO:0000256" key="7">
    <source>
        <dbReference type="SAM" id="Phobius"/>
    </source>
</evidence>
<sequence length="352" mass="37366">MRVWHYDGLSALRREPELVADGDAFVLVERDRVEGPYRFADLVAGDAVDGAAIYGLKGSTGWRIGFPGGIPADLASRLPAPTRYGRLIDRIGLWPAAALCATLATIAVALFLMTPALVARAVPQSVERKLGDMMARDFGDRNCAGPNGPQALAALVARIDPGDRDVRVSVVNLPIVNAVTLPGGRIVLFDGLVKAAASPDEVAGVIAHELGHVRHRDVLESLLRQLGLSVLLGGLDGHVGGYTNALLASAYSRDAEARADGFAIDALAQAHISPLPTARFFKRLSAGEDSGGVGRLTAYLSTHPISQDRAARFIAAAKLHHNDRPVLDADQWGALRDICTSDPKARAPGFRF</sequence>
<dbReference type="Proteomes" id="UP000094256">
    <property type="component" value="Chromosome"/>
</dbReference>
<proteinExistence type="inferred from homology"/>
<comment type="cofactor">
    <cofactor evidence="6">
        <name>Zn(2+)</name>
        <dbReference type="ChEBI" id="CHEBI:29105"/>
    </cofactor>
    <text evidence="6">Binds 1 zinc ion per subunit.</text>
</comment>
<evidence type="ECO:0000259" key="8">
    <source>
        <dbReference type="Pfam" id="PF01435"/>
    </source>
</evidence>
<keyword evidence="3 6" id="KW-0378">Hydrolase</keyword>
<evidence type="ECO:0000256" key="3">
    <source>
        <dbReference type="ARBA" id="ARBA00022801"/>
    </source>
</evidence>
<dbReference type="CDD" id="cd07332">
    <property type="entry name" value="M48C_Oma1_like"/>
    <property type="match status" value="1"/>
</dbReference>
<gene>
    <name evidence="9" type="ORF">AWL63_07135</name>
</gene>
<keyword evidence="2" id="KW-0479">Metal-binding</keyword>
<feature type="domain" description="Peptidase M48" evidence="8">
    <location>
        <begin position="161"/>
        <end position="312"/>
    </location>
</feature>
<keyword evidence="4 6" id="KW-0862">Zinc</keyword>
<dbReference type="InterPro" id="IPR001915">
    <property type="entry name" value="Peptidase_M48"/>
</dbReference>
<keyword evidence="5 6" id="KW-0482">Metalloprotease</keyword>
<protein>
    <recommendedName>
        <fullName evidence="8">Peptidase M48 domain-containing protein</fullName>
    </recommendedName>
</protein>
<dbReference type="STRING" id="1560345.AWL63_07135"/>
<evidence type="ECO:0000313" key="9">
    <source>
        <dbReference type="EMBL" id="AOH83776.1"/>
    </source>
</evidence>
<dbReference type="Pfam" id="PF01435">
    <property type="entry name" value="Peptidase_M48"/>
    <property type="match status" value="1"/>
</dbReference>
<name>A0A1B3Z8M1_9SPHN</name>
<keyword evidence="10" id="KW-1185">Reference proteome</keyword>
<keyword evidence="1 6" id="KW-0645">Protease</keyword>
<dbReference type="PANTHER" id="PTHR22726">
    <property type="entry name" value="METALLOENDOPEPTIDASE OMA1"/>
    <property type="match status" value="1"/>
</dbReference>
<dbReference type="RefSeq" id="WP_069204343.1">
    <property type="nucleotide sequence ID" value="NZ_CP014168.1"/>
</dbReference>
<keyword evidence="7" id="KW-1133">Transmembrane helix</keyword>
<evidence type="ECO:0000256" key="2">
    <source>
        <dbReference type="ARBA" id="ARBA00022723"/>
    </source>
</evidence>
<dbReference type="OrthoDB" id="9810445at2"/>
<reference evidence="9 10" key="1">
    <citation type="submission" date="2016-01" db="EMBL/GenBank/DDBJ databases">
        <title>Complete genome and mega plasmid sequence of Sphingomonas panacis DCY99 elicits systemic resistance in rice to Xanthomonas oryzae.</title>
        <authorList>
            <person name="Kim Y.J."/>
            <person name="Yang D.C."/>
            <person name="Sing P."/>
        </authorList>
    </citation>
    <scope>NUCLEOTIDE SEQUENCE [LARGE SCALE GENOMIC DNA]</scope>
    <source>
        <strain evidence="9 10">DCY99</strain>
    </source>
</reference>
<dbReference type="KEGG" id="span:AWL63_07135"/>
<accession>A0A1B3Z8M1</accession>
<dbReference type="GO" id="GO:0051603">
    <property type="term" value="P:proteolysis involved in protein catabolic process"/>
    <property type="evidence" value="ECO:0007669"/>
    <property type="project" value="TreeGrafter"/>
</dbReference>
<dbReference type="GO" id="GO:0004222">
    <property type="term" value="F:metalloendopeptidase activity"/>
    <property type="evidence" value="ECO:0007669"/>
    <property type="project" value="InterPro"/>
</dbReference>
<keyword evidence="7" id="KW-0472">Membrane</keyword>
<comment type="similarity">
    <text evidence="6">Belongs to the peptidase M48 family.</text>
</comment>
<dbReference type="EMBL" id="CP014168">
    <property type="protein sequence ID" value="AOH83776.1"/>
    <property type="molecule type" value="Genomic_DNA"/>
</dbReference>
<feature type="transmembrane region" description="Helical" evidence="7">
    <location>
        <begin position="93"/>
        <end position="118"/>
    </location>
</feature>
<evidence type="ECO:0000256" key="5">
    <source>
        <dbReference type="ARBA" id="ARBA00023049"/>
    </source>
</evidence>
<evidence type="ECO:0000256" key="1">
    <source>
        <dbReference type="ARBA" id="ARBA00022670"/>
    </source>
</evidence>
<dbReference type="Gene3D" id="3.30.2010.10">
    <property type="entry name" value="Metalloproteases ('zincins'), catalytic domain"/>
    <property type="match status" value="1"/>
</dbReference>
<dbReference type="InterPro" id="IPR051156">
    <property type="entry name" value="Mito/Outer_Membr_Metalloprot"/>
</dbReference>
<evidence type="ECO:0000256" key="6">
    <source>
        <dbReference type="RuleBase" id="RU003983"/>
    </source>
</evidence>
<evidence type="ECO:0000256" key="4">
    <source>
        <dbReference type="ARBA" id="ARBA00022833"/>
    </source>
</evidence>
<organism evidence="9 10">
    <name type="scientific">Sphingomonas panacis</name>
    <dbReference type="NCBI Taxonomy" id="1560345"/>
    <lineage>
        <taxon>Bacteria</taxon>
        <taxon>Pseudomonadati</taxon>
        <taxon>Pseudomonadota</taxon>
        <taxon>Alphaproteobacteria</taxon>
        <taxon>Sphingomonadales</taxon>
        <taxon>Sphingomonadaceae</taxon>
        <taxon>Sphingomonas</taxon>
    </lineage>
</organism>
<evidence type="ECO:0000313" key="10">
    <source>
        <dbReference type="Proteomes" id="UP000094256"/>
    </source>
</evidence>